<dbReference type="InterPro" id="IPR053013">
    <property type="entry name" value="LAT"/>
</dbReference>
<sequence length="385" mass="42759">MAQPLGLTATDIEFGEATPEQREVSWTLCAKSWADPISADDYIERERHMANHELNRDGGCQYWVLFLKGYPKQIIASCETTRKPVLIADSQGRPARKGCGYSVTNAYTNPSYRRQGMAAFLLRRVKEQMDTDGDFSVLYSDSGRSYYTGLGWAPFASRQATLTILPSPPSAASRSRSSSLTASETHSLRTSDLPELCAQDCDHLTKAFDALPLCNKTYIAVLPTHAQITWHLARAEFDARKILNLNTANGAIANPALAIGAITPARSAWIYWSHDWRNKRLRVLRIARAGLDNGGASAEERVVAIAALLGAAVDEARRWGLSKVVVWNPEEEVRSGCKWTGNAQPHGVKVVFEERVEGLVPMLRWKEGQGVMGVKWERNDAYCWC</sequence>
<dbReference type="InterPro" id="IPR055100">
    <property type="entry name" value="GNAT_LYC1-like"/>
</dbReference>
<feature type="region of interest" description="Disordered" evidence="1">
    <location>
        <begin position="166"/>
        <end position="186"/>
    </location>
</feature>
<dbReference type="Proteomes" id="UP001302676">
    <property type="component" value="Unassembled WGS sequence"/>
</dbReference>
<name>A0AAN6ZJ01_9PEZI</name>
<organism evidence="3 4">
    <name type="scientific">Dichotomopilus funicola</name>
    <dbReference type="NCBI Taxonomy" id="1934379"/>
    <lineage>
        <taxon>Eukaryota</taxon>
        <taxon>Fungi</taxon>
        <taxon>Dikarya</taxon>
        <taxon>Ascomycota</taxon>
        <taxon>Pezizomycotina</taxon>
        <taxon>Sordariomycetes</taxon>
        <taxon>Sordariomycetidae</taxon>
        <taxon>Sordariales</taxon>
        <taxon>Chaetomiaceae</taxon>
        <taxon>Dichotomopilus</taxon>
    </lineage>
</organism>
<dbReference type="EMBL" id="MU853637">
    <property type="protein sequence ID" value="KAK4140212.1"/>
    <property type="molecule type" value="Genomic_DNA"/>
</dbReference>
<evidence type="ECO:0000313" key="4">
    <source>
        <dbReference type="Proteomes" id="UP001302676"/>
    </source>
</evidence>
<dbReference type="PANTHER" id="PTHR34815:SF4">
    <property type="entry name" value="N-ACETYLTRANSFERASE DOMAIN-CONTAINING PROTEIN"/>
    <property type="match status" value="1"/>
</dbReference>
<reference evidence="3" key="1">
    <citation type="journal article" date="2023" name="Mol. Phylogenet. Evol.">
        <title>Genome-scale phylogeny and comparative genomics of the fungal order Sordariales.</title>
        <authorList>
            <person name="Hensen N."/>
            <person name="Bonometti L."/>
            <person name="Westerberg I."/>
            <person name="Brannstrom I.O."/>
            <person name="Guillou S."/>
            <person name="Cros-Aarteil S."/>
            <person name="Calhoun S."/>
            <person name="Haridas S."/>
            <person name="Kuo A."/>
            <person name="Mondo S."/>
            <person name="Pangilinan J."/>
            <person name="Riley R."/>
            <person name="LaButti K."/>
            <person name="Andreopoulos B."/>
            <person name="Lipzen A."/>
            <person name="Chen C."/>
            <person name="Yan M."/>
            <person name="Daum C."/>
            <person name="Ng V."/>
            <person name="Clum A."/>
            <person name="Steindorff A."/>
            <person name="Ohm R.A."/>
            <person name="Martin F."/>
            <person name="Silar P."/>
            <person name="Natvig D.O."/>
            <person name="Lalanne C."/>
            <person name="Gautier V."/>
            <person name="Ament-Velasquez S.L."/>
            <person name="Kruys A."/>
            <person name="Hutchinson M.I."/>
            <person name="Powell A.J."/>
            <person name="Barry K."/>
            <person name="Miller A.N."/>
            <person name="Grigoriev I.V."/>
            <person name="Debuchy R."/>
            <person name="Gladieux P."/>
            <person name="Hiltunen Thoren M."/>
            <person name="Johannesson H."/>
        </authorList>
    </citation>
    <scope>NUCLEOTIDE SEQUENCE</scope>
    <source>
        <strain evidence="3">CBS 141.50</strain>
    </source>
</reference>
<evidence type="ECO:0000259" key="2">
    <source>
        <dbReference type="Pfam" id="PF22998"/>
    </source>
</evidence>
<dbReference type="Pfam" id="PF22998">
    <property type="entry name" value="GNAT_LYC1-like"/>
    <property type="match status" value="1"/>
</dbReference>
<proteinExistence type="predicted"/>
<accession>A0AAN6ZJ01</accession>
<dbReference type="GeneID" id="87814984"/>
<dbReference type="Gene3D" id="3.40.630.30">
    <property type="match status" value="1"/>
</dbReference>
<dbReference type="InterPro" id="IPR016181">
    <property type="entry name" value="Acyl_CoA_acyltransferase"/>
</dbReference>
<reference evidence="3" key="2">
    <citation type="submission" date="2023-05" db="EMBL/GenBank/DDBJ databases">
        <authorList>
            <consortium name="Lawrence Berkeley National Laboratory"/>
            <person name="Steindorff A."/>
            <person name="Hensen N."/>
            <person name="Bonometti L."/>
            <person name="Westerberg I."/>
            <person name="Brannstrom I.O."/>
            <person name="Guillou S."/>
            <person name="Cros-Aarteil S."/>
            <person name="Calhoun S."/>
            <person name="Haridas S."/>
            <person name="Kuo A."/>
            <person name="Mondo S."/>
            <person name="Pangilinan J."/>
            <person name="Riley R."/>
            <person name="Labutti K."/>
            <person name="Andreopoulos B."/>
            <person name="Lipzen A."/>
            <person name="Chen C."/>
            <person name="Yanf M."/>
            <person name="Daum C."/>
            <person name="Ng V."/>
            <person name="Clum A."/>
            <person name="Ohm R."/>
            <person name="Martin F."/>
            <person name="Silar P."/>
            <person name="Natvig D."/>
            <person name="Lalanne C."/>
            <person name="Gautier V."/>
            <person name="Ament-Velasquez S.L."/>
            <person name="Kruys A."/>
            <person name="Hutchinson M.I."/>
            <person name="Powell A.J."/>
            <person name="Barry K."/>
            <person name="Miller A.N."/>
            <person name="Grigoriev I.V."/>
            <person name="Debuchy R."/>
            <person name="Gladieux P."/>
            <person name="Thoren M.H."/>
            <person name="Johannesson H."/>
        </authorList>
    </citation>
    <scope>NUCLEOTIDE SEQUENCE</scope>
    <source>
        <strain evidence="3">CBS 141.50</strain>
    </source>
</reference>
<dbReference type="RefSeq" id="XP_062633583.1">
    <property type="nucleotide sequence ID" value="XM_062778371.1"/>
</dbReference>
<evidence type="ECO:0000256" key="1">
    <source>
        <dbReference type="SAM" id="MobiDB-lite"/>
    </source>
</evidence>
<feature type="domain" description="LYC1 C-terminal" evidence="2">
    <location>
        <begin position="175"/>
        <end position="385"/>
    </location>
</feature>
<dbReference type="AlphaFoldDB" id="A0AAN6ZJ01"/>
<protein>
    <recommendedName>
        <fullName evidence="2">LYC1 C-terminal domain-containing protein</fullName>
    </recommendedName>
</protein>
<keyword evidence="4" id="KW-1185">Reference proteome</keyword>
<dbReference type="PANTHER" id="PTHR34815">
    <property type="entry name" value="LYSINE ACETYLTRANSFERASE"/>
    <property type="match status" value="1"/>
</dbReference>
<gene>
    <name evidence="3" type="ORF">C8A04DRAFT_15130</name>
</gene>
<feature type="compositionally biased region" description="Low complexity" evidence="1">
    <location>
        <begin position="170"/>
        <end position="185"/>
    </location>
</feature>
<comment type="caution">
    <text evidence="3">The sequence shown here is derived from an EMBL/GenBank/DDBJ whole genome shotgun (WGS) entry which is preliminary data.</text>
</comment>
<dbReference type="SUPFAM" id="SSF55729">
    <property type="entry name" value="Acyl-CoA N-acyltransferases (Nat)"/>
    <property type="match status" value="1"/>
</dbReference>
<evidence type="ECO:0000313" key="3">
    <source>
        <dbReference type="EMBL" id="KAK4140212.1"/>
    </source>
</evidence>